<protein>
    <recommendedName>
        <fullName evidence="1">50S ribosomal protein L21</fullName>
    </recommendedName>
</protein>
<dbReference type="GO" id="GO:0005840">
    <property type="term" value="C:ribosome"/>
    <property type="evidence" value="ECO:0007669"/>
    <property type="project" value="InterPro"/>
</dbReference>
<dbReference type="InterPro" id="IPR036164">
    <property type="entry name" value="bL21-like_sf"/>
</dbReference>
<dbReference type="STRING" id="1797471.A3A71_01965"/>
<proteinExistence type="predicted"/>
<reference evidence="2 3" key="1">
    <citation type="journal article" date="2016" name="Nat. Commun.">
        <title>Thousands of microbial genomes shed light on interconnected biogeochemical processes in an aquifer system.</title>
        <authorList>
            <person name="Anantharaman K."/>
            <person name="Brown C.T."/>
            <person name="Hug L.A."/>
            <person name="Sharon I."/>
            <person name="Castelle C.J."/>
            <person name="Probst A.J."/>
            <person name="Thomas B.C."/>
            <person name="Singh A."/>
            <person name="Wilkins M.J."/>
            <person name="Karaoz U."/>
            <person name="Brodie E.L."/>
            <person name="Williams K.H."/>
            <person name="Hubbard S.S."/>
            <person name="Banfield J.F."/>
        </authorList>
    </citation>
    <scope>NUCLEOTIDE SEQUENCE [LARGE SCALE GENOMIC DNA]</scope>
</reference>
<evidence type="ECO:0000313" key="2">
    <source>
        <dbReference type="EMBL" id="OGD64790.1"/>
    </source>
</evidence>
<dbReference type="Proteomes" id="UP000177481">
    <property type="component" value="Unassembled WGS sequence"/>
</dbReference>
<dbReference type="EMBL" id="MEZX01000002">
    <property type="protein sequence ID" value="OGD64790.1"/>
    <property type="molecule type" value="Genomic_DNA"/>
</dbReference>
<evidence type="ECO:0000313" key="3">
    <source>
        <dbReference type="Proteomes" id="UP000177481"/>
    </source>
</evidence>
<dbReference type="Pfam" id="PF00829">
    <property type="entry name" value="Ribosomal_L21p"/>
    <property type="match status" value="1"/>
</dbReference>
<dbReference type="GO" id="GO:0005737">
    <property type="term" value="C:cytoplasm"/>
    <property type="evidence" value="ECO:0007669"/>
    <property type="project" value="UniProtKB-ARBA"/>
</dbReference>
<accession>A0A1F5EBX0</accession>
<dbReference type="SUPFAM" id="SSF141091">
    <property type="entry name" value="L21p-like"/>
    <property type="match status" value="1"/>
</dbReference>
<sequence length="126" mass="14069">MANKIDNWTIIELGGKQHLVRPGSRVSVNRLDRAEGDLFELPNMLDGSPVAVKVLSHEKGEKIRGLKFKNKVHYLRHYGHRQQLSIVEVLPTAPKSEKAATVAKATKPKVTPVKNITTKKVSVKKK</sequence>
<name>A0A1F5EBX0_9BACT</name>
<comment type="caution">
    <text evidence="2">The sequence shown here is derived from an EMBL/GenBank/DDBJ whole genome shotgun (WGS) entry which is preliminary data.</text>
</comment>
<dbReference type="InterPro" id="IPR028909">
    <property type="entry name" value="bL21-like"/>
</dbReference>
<gene>
    <name evidence="2" type="ORF">A3A71_01965</name>
</gene>
<evidence type="ECO:0000256" key="1">
    <source>
        <dbReference type="ARBA" id="ARBA00035483"/>
    </source>
</evidence>
<organism evidence="2 3">
    <name type="scientific">Candidatus Berkelbacteria bacterium RIFCSPLOWO2_01_FULL_50_28</name>
    <dbReference type="NCBI Taxonomy" id="1797471"/>
    <lineage>
        <taxon>Bacteria</taxon>
        <taxon>Candidatus Berkelbacteria</taxon>
    </lineage>
</organism>
<dbReference type="AlphaFoldDB" id="A0A1F5EBX0"/>